<organism evidence="2 3">
    <name type="scientific">Gordonia rubripertincta</name>
    <name type="common">Rhodococcus corallinus</name>
    <dbReference type="NCBI Taxonomy" id="36822"/>
    <lineage>
        <taxon>Bacteria</taxon>
        <taxon>Bacillati</taxon>
        <taxon>Actinomycetota</taxon>
        <taxon>Actinomycetes</taxon>
        <taxon>Mycobacteriales</taxon>
        <taxon>Gordoniaceae</taxon>
        <taxon>Gordonia</taxon>
    </lineage>
</organism>
<evidence type="ECO:0000256" key="1">
    <source>
        <dbReference type="SAM" id="Phobius"/>
    </source>
</evidence>
<gene>
    <name evidence="2" type="ORF">O4213_05925</name>
</gene>
<reference evidence="2" key="1">
    <citation type="submission" date="2022-12" db="EMBL/GenBank/DDBJ databases">
        <authorList>
            <person name="Krivoruchko A.V."/>
            <person name="Elkin A."/>
        </authorList>
    </citation>
    <scope>NUCLEOTIDE SEQUENCE</scope>
    <source>
        <strain evidence="2">IEGM 1388</strain>
    </source>
</reference>
<accession>A0ABT4MTD5</accession>
<feature type="transmembrane region" description="Helical" evidence="1">
    <location>
        <begin position="48"/>
        <end position="69"/>
    </location>
</feature>
<evidence type="ECO:0000313" key="3">
    <source>
        <dbReference type="Proteomes" id="UP001067235"/>
    </source>
</evidence>
<sequence length="71" mass="7685">MKYGLREALWSVGVLLIVVVRVVTTLSTALLVMGWVVVAFRSDLLNGWLWPAVISGVLLAGSTLLYNVARG</sequence>
<keyword evidence="1" id="KW-0812">Transmembrane</keyword>
<feature type="transmembrane region" description="Helical" evidence="1">
    <location>
        <begin position="12"/>
        <end position="36"/>
    </location>
</feature>
<dbReference type="RefSeq" id="WP_084837931.1">
    <property type="nucleotide sequence ID" value="NZ_JAPWIE010000002.1"/>
</dbReference>
<keyword evidence="3" id="KW-1185">Reference proteome</keyword>
<protein>
    <submittedName>
        <fullName evidence="2">Uncharacterized protein</fullName>
    </submittedName>
</protein>
<name>A0ABT4MTD5_GORRU</name>
<proteinExistence type="predicted"/>
<keyword evidence="1" id="KW-0472">Membrane</keyword>
<dbReference type="EMBL" id="JAPWIE010000002">
    <property type="protein sequence ID" value="MCZ4549511.1"/>
    <property type="molecule type" value="Genomic_DNA"/>
</dbReference>
<comment type="caution">
    <text evidence="2">The sequence shown here is derived from an EMBL/GenBank/DDBJ whole genome shotgun (WGS) entry which is preliminary data.</text>
</comment>
<evidence type="ECO:0000313" key="2">
    <source>
        <dbReference type="EMBL" id="MCZ4549511.1"/>
    </source>
</evidence>
<keyword evidence="1" id="KW-1133">Transmembrane helix</keyword>
<dbReference type="Proteomes" id="UP001067235">
    <property type="component" value="Unassembled WGS sequence"/>
</dbReference>